<keyword evidence="2" id="KW-1185">Reference proteome</keyword>
<proteinExistence type="predicted"/>
<protein>
    <submittedName>
        <fullName evidence="1">Uncharacterized protein</fullName>
    </submittedName>
</protein>
<accession>A0A4S4LCP7</accession>
<gene>
    <name evidence="1" type="ORF">EW145_g3365</name>
</gene>
<comment type="caution">
    <text evidence="1">The sequence shown here is derived from an EMBL/GenBank/DDBJ whole genome shotgun (WGS) entry which is preliminary data.</text>
</comment>
<name>A0A4S4LCP7_9AGAM</name>
<dbReference type="Proteomes" id="UP000308199">
    <property type="component" value="Unassembled WGS sequence"/>
</dbReference>
<sequence>MGIFLDADEAQELDDTLVSFASVLSEITCFNSLEEYPMALVLNDSADISATIGFPDISSIAVSSILRAVVL</sequence>
<evidence type="ECO:0000313" key="1">
    <source>
        <dbReference type="EMBL" id="THH07460.1"/>
    </source>
</evidence>
<reference evidence="1 2" key="1">
    <citation type="submission" date="2019-02" db="EMBL/GenBank/DDBJ databases">
        <title>Genome sequencing of the rare red list fungi Phellinidium pouzarii.</title>
        <authorList>
            <person name="Buettner E."/>
            <person name="Kellner H."/>
        </authorList>
    </citation>
    <scope>NUCLEOTIDE SEQUENCE [LARGE SCALE GENOMIC DNA]</scope>
    <source>
        <strain evidence="1 2">DSM 108285</strain>
    </source>
</reference>
<evidence type="ECO:0000313" key="2">
    <source>
        <dbReference type="Proteomes" id="UP000308199"/>
    </source>
</evidence>
<dbReference type="EMBL" id="SGPK01000142">
    <property type="protein sequence ID" value="THH07460.1"/>
    <property type="molecule type" value="Genomic_DNA"/>
</dbReference>
<organism evidence="1 2">
    <name type="scientific">Phellinidium pouzarii</name>
    <dbReference type="NCBI Taxonomy" id="167371"/>
    <lineage>
        <taxon>Eukaryota</taxon>
        <taxon>Fungi</taxon>
        <taxon>Dikarya</taxon>
        <taxon>Basidiomycota</taxon>
        <taxon>Agaricomycotina</taxon>
        <taxon>Agaricomycetes</taxon>
        <taxon>Hymenochaetales</taxon>
        <taxon>Hymenochaetaceae</taxon>
        <taxon>Phellinidium</taxon>
    </lineage>
</organism>
<dbReference type="AlphaFoldDB" id="A0A4S4LCP7"/>